<gene>
    <name evidence="2" type="ORF">K443DRAFT_117450</name>
</gene>
<keyword evidence="3" id="KW-1185">Reference proteome</keyword>
<dbReference type="EMBL" id="KN839400">
    <property type="protein sequence ID" value="KIJ89850.1"/>
    <property type="molecule type" value="Genomic_DNA"/>
</dbReference>
<evidence type="ECO:0000256" key="1">
    <source>
        <dbReference type="SAM" id="MobiDB-lite"/>
    </source>
</evidence>
<reference evidence="3" key="2">
    <citation type="submission" date="2015-01" db="EMBL/GenBank/DDBJ databases">
        <title>Evolutionary Origins and Diversification of the Mycorrhizal Mutualists.</title>
        <authorList>
            <consortium name="DOE Joint Genome Institute"/>
            <consortium name="Mycorrhizal Genomics Consortium"/>
            <person name="Kohler A."/>
            <person name="Kuo A."/>
            <person name="Nagy L.G."/>
            <person name="Floudas D."/>
            <person name="Copeland A."/>
            <person name="Barry K.W."/>
            <person name="Cichocki N."/>
            <person name="Veneault-Fourrey C."/>
            <person name="LaButti K."/>
            <person name="Lindquist E.A."/>
            <person name="Lipzen A."/>
            <person name="Lundell T."/>
            <person name="Morin E."/>
            <person name="Murat C."/>
            <person name="Riley R."/>
            <person name="Ohm R."/>
            <person name="Sun H."/>
            <person name="Tunlid A."/>
            <person name="Henrissat B."/>
            <person name="Grigoriev I.V."/>
            <person name="Hibbett D.S."/>
            <person name="Martin F."/>
        </authorList>
    </citation>
    <scope>NUCLEOTIDE SEQUENCE [LARGE SCALE GENOMIC DNA]</scope>
    <source>
        <strain evidence="3">LaAM-08-1</strain>
    </source>
</reference>
<dbReference type="OrthoDB" id="3114394at2759"/>
<proteinExistence type="predicted"/>
<accession>A0A0C9WKZ3</accession>
<protein>
    <submittedName>
        <fullName evidence="2">Uncharacterized protein</fullName>
    </submittedName>
</protein>
<dbReference type="HOGENOM" id="CLU_2580288_0_0_1"/>
<sequence length="96" mass="10704">GRTRASVNIKRPPQPISPPQPIGTGLNPMLLPRPTRFSRYSGRSQHFERIRTNSEFHGGRFAHGGERRAPMLHDGLFVVVEAEVEGPIVQPYASFS</sequence>
<name>A0A0C9WKZ3_9AGAR</name>
<feature type="non-terminal residue" evidence="2">
    <location>
        <position position="96"/>
    </location>
</feature>
<feature type="compositionally biased region" description="Pro residues" evidence="1">
    <location>
        <begin position="12"/>
        <end position="21"/>
    </location>
</feature>
<dbReference type="AlphaFoldDB" id="A0A0C9WKZ3"/>
<dbReference type="Proteomes" id="UP000054477">
    <property type="component" value="Unassembled WGS sequence"/>
</dbReference>
<reference evidence="2 3" key="1">
    <citation type="submission" date="2014-04" db="EMBL/GenBank/DDBJ databases">
        <authorList>
            <consortium name="DOE Joint Genome Institute"/>
            <person name="Kuo A."/>
            <person name="Kohler A."/>
            <person name="Nagy L.G."/>
            <person name="Floudas D."/>
            <person name="Copeland A."/>
            <person name="Barry K.W."/>
            <person name="Cichocki N."/>
            <person name="Veneault-Fourrey C."/>
            <person name="LaButti K."/>
            <person name="Lindquist E.A."/>
            <person name="Lipzen A."/>
            <person name="Lundell T."/>
            <person name="Morin E."/>
            <person name="Murat C."/>
            <person name="Sun H."/>
            <person name="Tunlid A."/>
            <person name="Henrissat B."/>
            <person name="Grigoriev I.V."/>
            <person name="Hibbett D.S."/>
            <person name="Martin F."/>
            <person name="Nordberg H.P."/>
            <person name="Cantor M.N."/>
            <person name="Hua S.X."/>
        </authorList>
    </citation>
    <scope>NUCLEOTIDE SEQUENCE [LARGE SCALE GENOMIC DNA]</scope>
    <source>
        <strain evidence="2 3">LaAM-08-1</strain>
    </source>
</reference>
<organism evidence="2 3">
    <name type="scientific">Laccaria amethystina LaAM-08-1</name>
    <dbReference type="NCBI Taxonomy" id="1095629"/>
    <lineage>
        <taxon>Eukaryota</taxon>
        <taxon>Fungi</taxon>
        <taxon>Dikarya</taxon>
        <taxon>Basidiomycota</taxon>
        <taxon>Agaricomycotina</taxon>
        <taxon>Agaricomycetes</taxon>
        <taxon>Agaricomycetidae</taxon>
        <taxon>Agaricales</taxon>
        <taxon>Agaricineae</taxon>
        <taxon>Hydnangiaceae</taxon>
        <taxon>Laccaria</taxon>
    </lineage>
</organism>
<feature type="region of interest" description="Disordered" evidence="1">
    <location>
        <begin position="1"/>
        <end position="27"/>
    </location>
</feature>
<evidence type="ECO:0000313" key="2">
    <source>
        <dbReference type="EMBL" id="KIJ89850.1"/>
    </source>
</evidence>
<evidence type="ECO:0000313" key="3">
    <source>
        <dbReference type="Proteomes" id="UP000054477"/>
    </source>
</evidence>